<dbReference type="Pfam" id="PF00753">
    <property type="entry name" value="Lactamase_B"/>
    <property type="match status" value="1"/>
</dbReference>
<dbReference type="Proteomes" id="UP001056035">
    <property type="component" value="Chromosome"/>
</dbReference>
<dbReference type="InterPro" id="IPR009959">
    <property type="entry name" value="Cyclase_SnoaL-like"/>
</dbReference>
<dbReference type="Pfam" id="PF07366">
    <property type="entry name" value="SnoaL"/>
    <property type="match status" value="1"/>
</dbReference>
<dbReference type="Gene3D" id="3.60.15.10">
    <property type="entry name" value="Ribonuclease Z/Hydroxyacylglutathione hydrolase-like"/>
    <property type="match status" value="1"/>
</dbReference>
<keyword evidence="3" id="KW-1185">Reference proteome</keyword>
<protein>
    <submittedName>
        <fullName evidence="2">Ester cyclase</fullName>
    </submittedName>
</protein>
<name>A0ABY5DTB9_9ACTN</name>
<dbReference type="SUPFAM" id="SSF56281">
    <property type="entry name" value="Metallo-hydrolase/oxidoreductase"/>
    <property type="match status" value="1"/>
</dbReference>
<dbReference type="RefSeq" id="WP_254570914.1">
    <property type="nucleotide sequence ID" value="NZ_CP098502.1"/>
</dbReference>
<dbReference type="InterPro" id="IPR032710">
    <property type="entry name" value="NTF2-like_dom_sf"/>
</dbReference>
<dbReference type="InterPro" id="IPR050855">
    <property type="entry name" value="NDM-1-like"/>
</dbReference>
<dbReference type="SUPFAM" id="SSF54427">
    <property type="entry name" value="NTF2-like"/>
    <property type="match status" value="1"/>
</dbReference>
<accession>A0ABY5DTB9</accession>
<dbReference type="InterPro" id="IPR001279">
    <property type="entry name" value="Metallo-B-lactamas"/>
</dbReference>
<dbReference type="PANTHER" id="PTHR42951">
    <property type="entry name" value="METALLO-BETA-LACTAMASE DOMAIN-CONTAINING"/>
    <property type="match status" value="1"/>
</dbReference>
<dbReference type="InterPro" id="IPR036866">
    <property type="entry name" value="RibonucZ/Hydroxyglut_hydro"/>
</dbReference>
<proteinExistence type="predicted"/>
<gene>
    <name evidence="2" type="ORF">NBH00_23040</name>
</gene>
<feature type="domain" description="Metallo-beta-lactamase" evidence="1">
    <location>
        <begin position="186"/>
        <end position="382"/>
    </location>
</feature>
<evidence type="ECO:0000313" key="2">
    <source>
        <dbReference type="EMBL" id="UTI64201.1"/>
    </source>
</evidence>
<sequence length="401" mass="41853">MAATPAAVAKAYFAAVTARDVDAMVACWAPGGREHIRGQVDTTAPEGVRAYFTELFAAIPDFTFAVLSTTSGKDRAVVRWRATGTFTGADLAGLVATGASVDIEGIDELTVRDGLIVENNAFSDGMTFARQLGVLPPAGSKADTRMLAAFNAKTKMGRRVAAAQTAAPEQVADGVWIVRGGFPMKTMNVYLVRDGDGVLAFDAGIKAMTHGIAEAARALGGLTRVVLGHGHQDHRGAAPGLGAPVHCHPADVAITEGDGGFAGFHLDRLHALGRAVYPALLHHWDGGPTPVTGTVQEGDDVAGFRVVHLPGHADGLIALYRESDGVALTSDCFYTIDPTTGRRTHPPTARVPHAAFNLDTEQARQSILKLADIGPSVAWPGHAEPVTGDVAGQLRRAAQAV</sequence>
<dbReference type="PANTHER" id="PTHR42951:SF17">
    <property type="entry name" value="METALLO-BETA-LACTAMASE DOMAIN-CONTAINING PROTEIN"/>
    <property type="match status" value="1"/>
</dbReference>
<evidence type="ECO:0000313" key="3">
    <source>
        <dbReference type="Proteomes" id="UP001056035"/>
    </source>
</evidence>
<dbReference type="Gene3D" id="3.10.450.50">
    <property type="match status" value="1"/>
</dbReference>
<evidence type="ECO:0000259" key="1">
    <source>
        <dbReference type="SMART" id="SM00849"/>
    </source>
</evidence>
<dbReference type="SMART" id="SM00849">
    <property type="entry name" value="Lactamase_B"/>
    <property type="match status" value="1"/>
</dbReference>
<dbReference type="EMBL" id="CP098502">
    <property type="protein sequence ID" value="UTI64201.1"/>
    <property type="molecule type" value="Genomic_DNA"/>
</dbReference>
<reference evidence="2 3" key="1">
    <citation type="submission" date="2022-06" db="EMBL/GenBank/DDBJ databases">
        <title>Paraconexibacter antarcticus.</title>
        <authorList>
            <person name="Kim C.S."/>
        </authorList>
    </citation>
    <scope>NUCLEOTIDE SEQUENCE [LARGE SCALE GENOMIC DNA]</scope>
    <source>
        <strain evidence="2 3">02-257</strain>
    </source>
</reference>
<organism evidence="2 3">
    <name type="scientific">Paraconexibacter antarcticus</name>
    <dbReference type="NCBI Taxonomy" id="2949664"/>
    <lineage>
        <taxon>Bacteria</taxon>
        <taxon>Bacillati</taxon>
        <taxon>Actinomycetota</taxon>
        <taxon>Thermoleophilia</taxon>
        <taxon>Solirubrobacterales</taxon>
        <taxon>Paraconexibacteraceae</taxon>
        <taxon>Paraconexibacter</taxon>
    </lineage>
</organism>